<evidence type="ECO:0000256" key="1">
    <source>
        <dbReference type="ARBA" id="ARBA00001933"/>
    </source>
</evidence>
<evidence type="ECO:0000313" key="8">
    <source>
        <dbReference type="EMBL" id="AKT41219.1"/>
    </source>
</evidence>
<evidence type="ECO:0000256" key="5">
    <source>
        <dbReference type="ARBA" id="ARBA00022898"/>
    </source>
</evidence>
<dbReference type="InterPro" id="IPR004839">
    <property type="entry name" value="Aminotransferase_I/II_large"/>
</dbReference>
<feature type="domain" description="Aminotransferase class I/classII large" evidence="7">
    <location>
        <begin position="31"/>
        <end position="370"/>
    </location>
</feature>
<evidence type="ECO:0000256" key="3">
    <source>
        <dbReference type="ARBA" id="ARBA00022576"/>
    </source>
</evidence>
<comment type="similarity">
    <text evidence="2 6">Belongs to the class-I pyridoxal-phosphate-dependent aminotransferase family.</text>
</comment>
<dbReference type="SUPFAM" id="SSF53383">
    <property type="entry name" value="PLP-dependent transferases"/>
    <property type="match status" value="1"/>
</dbReference>
<evidence type="ECO:0000256" key="6">
    <source>
        <dbReference type="RuleBase" id="RU000481"/>
    </source>
</evidence>
<dbReference type="RefSeq" id="WP_050433029.1">
    <property type="nucleotide sequence ID" value="NZ_CP012159.1"/>
</dbReference>
<dbReference type="GO" id="GO:0006520">
    <property type="term" value="P:amino acid metabolic process"/>
    <property type="evidence" value="ECO:0007669"/>
    <property type="project" value="InterPro"/>
</dbReference>
<dbReference type="KEGG" id="ccro:CMC5_053800"/>
<keyword evidence="3 6" id="KW-0032">Aminotransferase</keyword>
<dbReference type="Pfam" id="PF00155">
    <property type="entry name" value="Aminotran_1_2"/>
    <property type="match status" value="1"/>
</dbReference>
<keyword evidence="5" id="KW-0663">Pyridoxal phosphate</keyword>
<dbReference type="GO" id="GO:0030170">
    <property type="term" value="F:pyridoxal phosphate binding"/>
    <property type="evidence" value="ECO:0007669"/>
    <property type="project" value="InterPro"/>
</dbReference>
<name>A0A0K1EK39_CHOCO</name>
<sequence length="378" mass="41598">MRRHHKPYPALTMDRIMIELGAHGGGALEPINFCQASSSFNPFEHVDVAMTREDLARVAPYAGLNGSPGLRRAICKVYREEYGYDLQPERVCITAGATEALLLAFAMLTEPGGEVILAASHFPPFRCLAHMFGVQCRFAPLNERNCLDVEQLARQITPRTQAIIVNSPSNPHGAVLEAAELEAIASLDVPVIFDEVYQSLALSDEQIPSAVAFSDRHMIVNSFSKSLSLAGFRVGYLIVPETYMGLVADVKATTSFSSSWAGQEICEALLEHRGELLSKHRALLRERWQCFTQVAESLGLSLCPAPRASLYGLIDISSYERDSGRVAIDLARNLAVGVAPGSDFQTPDPRFLRVNYAAPQAHIEPGLRRIASYLQRYH</sequence>
<dbReference type="GO" id="GO:0008483">
    <property type="term" value="F:transaminase activity"/>
    <property type="evidence" value="ECO:0007669"/>
    <property type="project" value="UniProtKB-KW"/>
</dbReference>
<proteinExistence type="inferred from homology"/>
<dbReference type="InterPro" id="IPR050596">
    <property type="entry name" value="AspAT/PAT-like"/>
</dbReference>
<dbReference type="PATRIC" id="fig|52.7.peg.5959"/>
<dbReference type="PANTHER" id="PTHR46383">
    <property type="entry name" value="ASPARTATE AMINOTRANSFERASE"/>
    <property type="match status" value="1"/>
</dbReference>
<evidence type="ECO:0000259" key="7">
    <source>
        <dbReference type="Pfam" id="PF00155"/>
    </source>
</evidence>
<dbReference type="STRING" id="52.CMC5_053800"/>
<organism evidence="8 9">
    <name type="scientific">Chondromyces crocatus</name>
    <dbReference type="NCBI Taxonomy" id="52"/>
    <lineage>
        <taxon>Bacteria</taxon>
        <taxon>Pseudomonadati</taxon>
        <taxon>Myxococcota</taxon>
        <taxon>Polyangia</taxon>
        <taxon>Polyangiales</taxon>
        <taxon>Polyangiaceae</taxon>
        <taxon>Chondromyces</taxon>
    </lineage>
</organism>
<dbReference type="Proteomes" id="UP000067626">
    <property type="component" value="Chromosome"/>
</dbReference>
<dbReference type="EMBL" id="CP012159">
    <property type="protein sequence ID" value="AKT41219.1"/>
    <property type="molecule type" value="Genomic_DNA"/>
</dbReference>
<dbReference type="Gene3D" id="3.40.640.10">
    <property type="entry name" value="Type I PLP-dependent aspartate aminotransferase-like (Major domain)"/>
    <property type="match status" value="1"/>
</dbReference>
<dbReference type="CDD" id="cd00609">
    <property type="entry name" value="AAT_like"/>
    <property type="match status" value="1"/>
</dbReference>
<protein>
    <recommendedName>
        <fullName evidence="6">Aminotransferase</fullName>
        <ecNumber evidence="6">2.6.1.-</ecNumber>
    </recommendedName>
</protein>
<evidence type="ECO:0000256" key="2">
    <source>
        <dbReference type="ARBA" id="ARBA00007441"/>
    </source>
</evidence>
<comment type="cofactor">
    <cofactor evidence="1 6">
        <name>pyridoxal 5'-phosphate</name>
        <dbReference type="ChEBI" id="CHEBI:597326"/>
    </cofactor>
</comment>
<dbReference type="AlphaFoldDB" id="A0A0K1EK39"/>
<keyword evidence="9" id="KW-1185">Reference proteome</keyword>
<evidence type="ECO:0000256" key="4">
    <source>
        <dbReference type="ARBA" id="ARBA00022679"/>
    </source>
</evidence>
<dbReference type="InterPro" id="IPR015421">
    <property type="entry name" value="PyrdxlP-dep_Trfase_major"/>
</dbReference>
<gene>
    <name evidence="8" type="ORF">CMC5_053800</name>
</gene>
<dbReference type="InterPro" id="IPR015424">
    <property type="entry name" value="PyrdxlP-dep_Trfase"/>
</dbReference>
<dbReference type="InterPro" id="IPR004838">
    <property type="entry name" value="NHTrfase_class1_PyrdxlP-BS"/>
</dbReference>
<reference evidence="8 9" key="1">
    <citation type="submission" date="2015-07" db="EMBL/GenBank/DDBJ databases">
        <title>Genome analysis of myxobacterium Chondromyces crocatus Cm c5 reveals a high potential for natural compound synthesis and the genetic basis for the loss of fruiting body formation.</title>
        <authorList>
            <person name="Zaburannyi N."/>
            <person name="Bunk B."/>
            <person name="Maier J."/>
            <person name="Overmann J."/>
            <person name="Mueller R."/>
        </authorList>
    </citation>
    <scope>NUCLEOTIDE SEQUENCE [LARGE SCALE GENOMIC DNA]</scope>
    <source>
        <strain evidence="8 9">Cm c5</strain>
    </source>
</reference>
<accession>A0A0K1EK39</accession>
<evidence type="ECO:0000313" key="9">
    <source>
        <dbReference type="Proteomes" id="UP000067626"/>
    </source>
</evidence>
<dbReference type="OrthoDB" id="9804474at2"/>
<dbReference type="PROSITE" id="PS00105">
    <property type="entry name" value="AA_TRANSFER_CLASS_1"/>
    <property type="match status" value="1"/>
</dbReference>
<dbReference type="EC" id="2.6.1.-" evidence="6"/>
<dbReference type="PANTHER" id="PTHR46383:SF2">
    <property type="entry name" value="AMINOTRANSFERASE"/>
    <property type="match status" value="1"/>
</dbReference>
<keyword evidence="4 6" id="KW-0808">Transferase</keyword>